<dbReference type="SUPFAM" id="SSF55008">
    <property type="entry name" value="HMA, heavy metal-associated domain"/>
    <property type="match status" value="1"/>
</dbReference>
<proteinExistence type="predicted"/>
<accession>A0A1H2H807</accession>
<dbReference type="InterPro" id="IPR036163">
    <property type="entry name" value="HMA_dom_sf"/>
</dbReference>
<evidence type="ECO:0000256" key="1">
    <source>
        <dbReference type="ARBA" id="ARBA00022723"/>
    </source>
</evidence>
<dbReference type="PROSITE" id="PS01047">
    <property type="entry name" value="HMA_1"/>
    <property type="match status" value="1"/>
</dbReference>
<keyword evidence="1" id="KW-0479">Metal-binding</keyword>
<dbReference type="InterPro" id="IPR006121">
    <property type="entry name" value="HMA_dom"/>
</dbReference>
<gene>
    <name evidence="3" type="ORF">SAMN05216296_2820</name>
</gene>
<evidence type="ECO:0000313" key="4">
    <source>
        <dbReference type="Proteomes" id="UP000243232"/>
    </source>
</evidence>
<dbReference type="Proteomes" id="UP000243232">
    <property type="component" value="Chromosome I"/>
</dbReference>
<dbReference type="EMBL" id="LT629785">
    <property type="protein sequence ID" value="SDU28011.1"/>
    <property type="molecule type" value="Genomic_DNA"/>
</dbReference>
<sequence length="95" mass="9972">MNPAPDFADNLEELTMQTIELNVQGMTCSSCVKHVNASLNQLAGVTSVEVDLTAGRVRVTGSVEAEPLITALDSVGYPAQLATSTASDIKDCDQC</sequence>
<keyword evidence="4" id="KW-1185">Reference proteome</keyword>
<feature type="domain" description="HMA" evidence="2">
    <location>
        <begin position="17"/>
        <end position="80"/>
    </location>
</feature>
<dbReference type="AlphaFoldDB" id="A0A1H2H807"/>
<name>A0A1H2H807_9PSED</name>
<dbReference type="PROSITE" id="PS50846">
    <property type="entry name" value="HMA_2"/>
    <property type="match status" value="1"/>
</dbReference>
<dbReference type="GO" id="GO:0046872">
    <property type="term" value="F:metal ion binding"/>
    <property type="evidence" value="ECO:0007669"/>
    <property type="project" value="UniProtKB-KW"/>
</dbReference>
<dbReference type="Pfam" id="PF00403">
    <property type="entry name" value="HMA"/>
    <property type="match status" value="1"/>
</dbReference>
<organism evidence="3 4">
    <name type="scientific">Pseudomonas pohangensis</name>
    <dbReference type="NCBI Taxonomy" id="364197"/>
    <lineage>
        <taxon>Bacteria</taxon>
        <taxon>Pseudomonadati</taxon>
        <taxon>Pseudomonadota</taxon>
        <taxon>Gammaproteobacteria</taxon>
        <taxon>Pseudomonadales</taxon>
        <taxon>Pseudomonadaceae</taxon>
        <taxon>Pseudomonas</taxon>
    </lineage>
</organism>
<dbReference type="STRING" id="364197.SAMN05216296_2820"/>
<evidence type="ECO:0000313" key="3">
    <source>
        <dbReference type="EMBL" id="SDU28011.1"/>
    </source>
</evidence>
<protein>
    <submittedName>
        <fullName evidence="3">Copper chaperone CopZ</fullName>
    </submittedName>
</protein>
<dbReference type="CDD" id="cd00371">
    <property type="entry name" value="HMA"/>
    <property type="match status" value="1"/>
</dbReference>
<dbReference type="FunFam" id="3.30.70.100:FF:000001">
    <property type="entry name" value="ATPase copper transporting beta"/>
    <property type="match status" value="1"/>
</dbReference>
<reference evidence="4" key="1">
    <citation type="submission" date="2016-10" db="EMBL/GenBank/DDBJ databases">
        <authorList>
            <person name="Varghese N."/>
            <person name="Submissions S."/>
        </authorList>
    </citation>
    <scope>NUCLEOTIDE SEQUENCE [LARGE SCALE GENOMIC DNA]</scope>
    <source>
        <strain evidence="4">DSM 17875</strain>
    </source>
</reference>
<dbReference type="Gene3D" id="3.30.70.100">
    <property type="match status" value="1"/>
</dbReference>
<dbReference type="InterPro" id="IPR017969">
    <property type="entry name" value="Heavy-metal-associated_CS"/>
</dbReference>
<evidence type="ECO:0000259" key="2">
    <source>
        <dbReference type="PROSITE" id="PS50846"/>
    </source>
</evidence>